<dbReference type="InterPro" id="IPR011990">
    <property type="entry name" value="TPR-like_helical_dom_sf"/>
</dbReference>
<dbReference type="SMART" id="SM00671">
    <property type="entry name" value="SEL1"/>
    <property type="match status" value="7"/>
</dbReference>
<feature type="region of interest" description="Disordered" evidence="1">
    <location>
        <begin position="1"/>
        <end position="30"/>
    </location>
</feature>
<dbReference type="EMBL" id="JAFMPY010000022">
    <property type="protein sequence ID" value="MBO0905521.1"/>
    <property type="molecule type" value="Genomic_DNA"/>
</dbReference>
<feature type="compositionally biased region" description="Basic residues" evidence="1">
    <location>
        <begin position="1"/>
        <end position="12"/>
    </location>
</feature>
<reference evidence="2 3" key="1">
    <citation type="submission" date="2021-03" db="EMBL/GenBank/DDBJ databases">
        <title>Whole genome sequence of Jiella sp. MQZ13P-4.</title>
        <authorList>
            <person name="Tuo L."/>
        </authorList>
    </citation>
    <scope>NUCLEOTIDE SEQUENCE [LARGE SCALE GENOMIC DNA]</scope>
    <source>
        <strain evidence="2 3">MQZ13P-4</strain>
    </source>
</reference>
<comment type="caution">
    <text evidence="2">The sequence shown here is derived from an EMBL/GenBank/DDBJ whole genome shotgun (WGS) entry which is preliminary data.</text>
</comment>
<dbReference type="PANTHER" id="PTHR11102">
    <property type="entry name" value="SEL-1-LIKE PROTEIN"/>
    <property type="match status" value="1"/>
</dbReference>
<dbReference type="PANTHER" id="PTHR11102:SF160">
    <property type="entry name" value="ERAD-ASSOCIATED E3 UBIQUITIN-PROTEIN LIGASE COMPONENT HRD3"/>
    <property type="match status" value="1"/>
</dbReference>
<evidence type="ECO:0000313" key="2">
    <source>
        <dbReference type="EMBL" id="MBO0905521.1"/>
    </source>
</evidence>
<accession>A0ABS3J783</accession>
<sequence length="447" mass="45381">MTKGPHRQRPGVRRCGSAAARPSRDGRARLPASPWRRRLAGFGGLAALIVLAALLPAHPAIAGAAPAGKPAPEPAAAQATTAAGVTVTLLGADAGCLQTAGDGALVSIGSHRLVILPDALSLDGAKTRLSGVRNVVVDASGWGLVVTADGRQVAALDPLAGLREAAAQGNTLALNDLALRYATGDGVPRQPARAEELYRRAAEAGLAVAAGNLGLLLWQAAGTPADRAEAVRWLKVAASAGEATAATRLGLAYEIGSGIQRDLGEARRWYEAAAGAGDPLAMNNLANLLKFADRPDLPRAAALHLAAAENGLAVGAANYGFDLWHGEGVAADRGEALAWFETAAKGGATPALLMLGEAHRDGEGTARDPALAARWLALAAEAGNGEAANFLGTMHLAGDGMPRDPAAARRYFSLAAMRGSAAGRRNLEALAALPSEAGGSTEHRAAR</sequence>
<name>A0ABS3J783_9HYPH</name>
<dbReference type="Pfam" id="PF08238">
    <property type="entry name" value="Sel1"/>
    <property type="match status" value="7"/>
</dbReference>
<proteinExistence type="predicted"/>
<dbReference type="Gene3D" id="1.25.40.10">
    <property type="entry name" value="Tetratricopeptide repeat domain"/>
    <property type="match status" value="2"/>
</dbReference>
<evidence type="ECO:0000256" key="1">
    <source>
        <dbReference type="SAM" id="MobiDB-lite"/>
    </source>
</evidence>
<dbReference type="InterPro" id="IPR006597">
    <property type="entry name" value="Sel1-like"/>
</dbReference>
<evidence type="ECO:0000313" key="3">
    <source>
        <dbReference type="Proteomes" id="UP000664288"/>
    </source>
</evidence>
<protein>
    <submittedName>
        <fullName evidence="2">Sel1 repeat family protein</fullName>
    </submittedName>
</protein>
<dbReference type="RefSeq" id="WP_207352156.1">
    <property type="nucleotide sequence ID" value="NZ_JAFMPY010000022.1"/>
</dbReference>
<organism evidence="2 3">
    <name type="scientific">Jiella sonneratiae</name>
    <dbReference type="NCBI Taxonomy" id="2816856"/>
    <lineage>
        <taxon>Bacteria</taxon>
        <taxon>Pseudomonadati</taxon>
        <taxon>Pseudomonadota</taxon>
        <taxon>Alphaproteobacteria</taxon>
        <taxon>Hyphomicrobiales</taxon>
        <taxon>Aurantimonadaceae</taxon>
        <taxon>Jiella</taxon>
    </lineage>
</organism>
<dbReference type="SUPFAM" id="SSF81901">
    <property type="entry name" value="HCP-like"/>
    <property type="match status" value="2"/>
</dbReference>
<dbReference type="Proteomes" id="UP000664288">
    <property type="component" value="Unassembled WGS sequence"/>
</dbReference>
<keyword evidence="3" id="KW-1185">Reference proteome</keyword>
<dbReference type="InterPro" id="IPR050767">
    <property type="entry name" value="Sel1_AlgK"/>
</dbReference>
<gene>
    <name evidence="2" type="ORF">J1C47_17895</name>
</gene>